<evidence type="ECO:0000256" key="2">
    <source>
        <dbReference type="ARBA" id="ARBA00022450"/>
    </source>
</evidence>
<dbReference type="SUPFAM" id="SSF56801">
    <property type="entry name" value="Acetyl-CoA synthetase-like"/>
    <property type="match status" value="2"/>
</dbReference>
<feature type="domain" description="Carrier" evidence="5">
    <location>
        <begin position="1050"/>
        <end position="1125"/>
    </location>
</feature>
<dbReference type="InterPro" id="IPR036736">
    <property type="entry name" value="ACP-like_sf"/>
</dbReference>
<reference evidence="7" key="1">
    <citation type="journal article" date="2019" name="Int. J. Syst. Evol. Microbiol.">
        <title>The Global Catalogue of Microorganisms (GCM) 10K type strain sequencing project: providing services to taxonomists for standard genome sequencing and annotation.</title>
        <authorList>
            <consortium name="The Broad Institute Genomics Platform"/>
            <consortium name="The Broad Institute Genome Sequencing Center for Infectious Disease"/>
            <person name="Wu L."/>
            <person name="Ma J."/>
        </authorList>
    </citation>
    <scope>NUCLEOTIDE SEQUENCE [LARGE SCALE GENOMIC DNA]</scope>
    <source>
        <strain evidence="7">CCUG 49560</strain>
    </source>
</reference>
<dbReference type="InterPro" id="IPR023213">
    <property type="entry name" value="CAT-like_dom_sf"/>
</dbReference>
<dbReference type="InterPro" id="IPR020806">
    <property type="entry name" value="PKS_PP-bd"/>
</dbReference>
<evidence type="ECO:0000259" key="5">
    <source>
        <dbReference type="PROSITE" id="PS50075"/>
    </source>
</evidence>
<keyword evidence="2" id="KW-0596">Phosphopantetheine</keyword>
<dbReference type="RefSeq" id="WP_380708827.1">
    <property type="nucleotide sequence ID" value="NZ_JBHSFN010000052.1"/>
</dbReference>
<dbReference type="Pfam" id="PF00501">
    <property type="entry name" value="AMP-binding"/>
    <property type="match status" value="2"/>
</dbReference>
<dbReference type="CDD" id="cd19531">
    <property type="entry name" value="LCL_NRPS-like"/>
    <property type="match status" value="2"/>
</dbReference>
<evidence type="ECO:0000256" key="3">
    <source>
        <dbReference type="ARBA" id="ARBA00022553"/>
    </source>
</evidence>
<dbReference type="InterPro" id="IPR009081">
    <property type="entry name" value="PP-bd_ACP"/>
</dbReference>
<dbReference type="Gene3D" id="3.30.300.30">
    <property type="match status" value="1"/>
</dbReference>
<evidence type="ECO:0000256" key="1">
    <source>
        <dbReference type="ARBA" id="ARBA00001957"/>
    </source>
</evidence>
<dbReference type="InterPro" id="IPR020845">
    <property type="entry name" value="AMP-binding_CS"/>
</dbReference>
<dbReference type="SUPFAM" id="SSF52777">
    <property type="entry name" value="CoA-dependent acyltransferases"/>
    <property type="match status" value="4"/>
</dbReference>
<dbReference type="Gene3D" id="3.30.559.10">
    <property type="entry name" value="Chloramphenicol acetyltransferase-like domain"/>
    <property type="match status" value="2"/>
</dbReference>
<dbReference type="Proteomes" id="UP001595891">
    <property type="component" value="Unassembled WGS sequence"/>
</dbReference>
<comment type="caution">
    <text evidence="6">The sequence shown here is derived from an EMBL/GenBank/DDBJ whole genome shotgun (WGS) entry which is preliminary data.</text>
</comment>
<sequence>MSVVSGDDRLRDLLNRRVAAARRSGADGIPRRGDDGPWRLSPVQRRLWLAGELDLADPSYNVPLVLRLRGDLDVAALRSAVTDLAGRHSVLRSTVQVRDGEPYAVPGPAEAVPVHHEHFATAAELERRIAELSMRPFRPADEPPMRATIITAGPREHVLVLLLHHMAVDAWAQPLLLDDLAALYRHRAGAGPALDPPALDYSDAAAWLNARAVSPQADRALDWWAERLAGLEPAPGFQPGTPETRSITPGGAMPAGVVGAGWRGDSVEVVVPRETVAGVRALASAHNATVFMVLLAAMRELQARVSGTDDVAVGVPEAGRRHPDTERVMGCFLETLVIRGSADHGLTGAELVRQVRGEALDAFGHADVPFDRVVERVRPPRTGAGAPLFDVLLNVYDAPGPVTGFPGVTAELVEVPPFAAKFGQTWTFADDGDDLRCTLGYRSEAFDEGSARRLAGWFVALLSQLARDPGRPVDEWELEPGRVSVLSGPVVPVLGASTVHGRIRARALRAPSAPAVRAVDGSLTYGELEGRARALAGRLRAVGVVRGDRVMVLMERTVDMPVALVGVMKAGAAYVPVDETTPAGRVAQILATAGVRVAVCAPGLEHLVPSHVTVLPATTESDVQAGAAFTPVVPDTEVDICGGGDVAYVVFTSGSTGGPKGVVVEHGGLVGYLDGVFAGLGGGLVSFGLVSTFAADLGLFCVFGALTSGGVLCVADRGLSVDPVGFGWWVGGVDVVKCVPSQLELLGSGAGGLAGVLPGRLLVLAGEAVSWSLVDRIGVVRPDLEVRVHYGPSESTVSVLGCVVGGVGRGSVCVPLGSPFGGVECFVGDGAGRGVPDGVVGELWIGGRQVARGYLESATNSVESDSLSAGTDSSAHVNSPSLGSGSSSGSGELVVSSGGRFVVRDGVRWYRSGDRVVVRGGVVEFLGRVDDQVKVRGFRVEPGEVAVACRGVAGVGDAVVLPVGEGTARRLAAWIVPARRHDVNVGSELAPEPVTVEGVRAALRGVLPEYMVPSVIVVIDALPLNPNGKVDRARLVASLEGLARQVEGSIPGTESERLVAGVWGELLGVAEVGSGDDFFALGGDSFTAVRVAGRLSAALGYTVPLRALFEHPVLADLAAELDTRRETGAPGGPAAIPRRTGTGPVPLSPIQRQMWLAGEVDPDSPAYNVPVVLRLNGDLDVPALRQAVTDLVERHEILRTTVEVRDGEPYAVVGSPDRLVVELEDVRAPAGRAMTVPGDAPAVVAVPGDAPALLERAVAESGEATAAGNQGVLRQEGVSGRLAELAARPFRLAEEYPLRATILTLAPAEHVLALVLHHIASDAWSRGVLLRDLAGLYAARVTGAAGPAPLDLQFADVAEWQRQRAGDDTGWWADRLGGLEAELDLPADRPRPAMPGGGAGLVELDLPDELAARLRALAAGSGATVFMVLLAGLRAMLARVTGTNDVAVAVPEAGRRHPDTARMVGCLLQTLVARGTVADDLTGRELVEQVRAETLDVLAHAGESFDPPPLRVMLNVYDAPGPVTGFPGIAAAAIEMPPQAAKFDLSWAVQDSRTGLRGALVYRKDLFDEGTARRFVAWFVAVLSQLAADPARPVGSWELEPGRVSVLSGPVVPVLGASTVHGRIRAQALRVPSAPAVRAVDGSLTYRELDDLAGVLTRRLRAVGVTRGDRVGVLMERTRDLPVALFGVMTAGAAYVPIDDATPADRVAAILATAGVRVVVCAPGLEDRLPADVTVVGPLPGGDPEPDDHRAGEMCGGGDVAYVVFTSGSTGGPKGVVVEHGGLVGYLDGVFAGLGGGLVSFGLVST</sequence>
<dbReference type="PROSITE" id="PS00455">
    <property type="entry name" value="AMP_BINDING"/>
    <property type="match status" value="2"/>
</dbReference>
<feature type="non-terminal residue" evidence="6">
    <location>
        <position position="1806"/>
    </location>
</feature>
<accession>A0ABV9EV42</accession>
<comment type="cofactor">
    <cofactor evidence="1">
        <name>pantetheine 4'-phosphate</name>
        <dbReference type="ChEBI" id="CHEBI:47942"/>
    </cofactor>
</comment>
<feature type="region of interest" description="Disordered" evidence="4">
    <location>
        <begin position="865"/>
        <end position="891"/>
    </location>
</feature>
<keyword evidence="7" id="KW-1185">Reference proteome</keyword>
<feature type="compositionally biased region" description="Low complexity" evidence="4">
    <location>
        <begin position="879"/>
        <end position="891"/>
    </location>
</feature>
<dbReference type="Pfam" id="PF00550">
    <property type="entry name" value="PP-binding"/>
    <property type="match status" value="1"/>
</dbReference>
<dbReference type="Gene3D" id="2.30.38.10">
    <property type="entry name" value="Luciferase, Domain 3"/>
    <property type="match status" value="1"/>
</dbReference>
<feature type="compositionally biased region" description="Polar residues" evidence="4">
    <location>
        <begin position="865"/>
        <end position="878"/>
    </location>
</feature>
<dbReference type="PANTHER" id="PTHR45527:SF1">
    <property type="entry name" value="FATTY ACID SYNTHASE"/>
    <property type="match status" value="1"/>
</dbReference>
<dbReference type="InterPro" id="IPR000873">
    <property type="entry name" value="AMP-dep_synth/lig_dom"/>
</dbReference>
<dbReference type="PANTHER" id="PTHR45527">
    <property type="entry name" value="NONRIBOSOMAL PEPTIDE SYNTHETASE"/>
    <property type="match status" value="1"/>
</dbReference>
<dbReference type="Gene3D" id="3.40.50.980">
    <property type="match status" value="4"/>
</dbReference>
<dbReference type="EMBL" id="JBHSFN010000052">
    <property type="protein sequence ID" value="MFC4592462.1"/>
    <property type="molecule type" value="Genomic_DNA"/>
</dbReference>
<name>A0ABV9EV42_9ACTN</name>
<keyword evidence="3" id="KW-0597">Phosphoprotein</keyword>
<evidence type="ECO:0000313" key="6">
    <source>
        <dbReference type="EMBL" id="MFC4592462.1"/>
    </source>
</evidence>
<dbReference type="CDD" id="cd05930">
    <property type="entry name" value="A_NRPS"/>
    <property type="match status" value="1"/>
</dbReference>
<dbReference type="InterPro" id="IPR045851">
    <property type="entry name" value="AMP-bd_C_sf"/>
</dbReference>
<gene>
    <name evidence="6" type="ORF">ACFO8L_40700</name>
</gene>
<dbReference type="Pfam" id="PF00668">
    <property type="entry name" value="Condensation"/>
    <property type="match status" value="3"/>
</dbReference>
<proteinExistence type="predicted"/>
<protein>
    <submittedName>
        <fullName evidence="6">Condensation domain-containing protein</fullName>
    </submittedName>
</protein>
<evidence type="ECO:0000256" key="4">
    <source>
        <dbReference type="SAM" id="MobiDB-lite"/>
    </source>
</evidence>
<dbReference type="InterPro" id="IPR001242">
    <property type="entry name" value="Condensation_dom"/>
</dbReference>
<evidence type="ECO:0000313" key="7">
    <source>
        <dbReference type="Proteomes" id="UP001595891"/>
    </source>
</evidence>
<dbReference type="SMART" id="SM00823">
    <property type="entry name" value="PKS_PP"/>
    <property type="match status" value="1"/>
</dbReference>
<dbReference type="Gene3D" id="1.10.1200.10">
    <property type="entry name" value="ACP-like"/>
    <property type="match status" value="1"/>
</dbReference>
<organism evidence="6 7">
    <name type="scientific">Sphaerisporangium corydalis</name>
    <dbReference type="NCBI Taxonomy" id="1441875"/>
    <lineage>
        <taxon>Bacteria</taxon>
        <taxon>Bacillati</taxon>
        <taxon>Actinomycetota</taxon>
        <taxon>Actinomycetes</taxon>
        <taxon>Streptosporangiales</taxon>
        <taxon>Streptosporangiaceae</taxon>
        <taxon>Sphaerisporangium</taxon>
    </lineage>
</organism>
<dbReference type="Gene3D" id="3.30.559.30">
    <property type="entry name" value="Nonribosomal peptide synthetase, condensation domain"/>
    <property type="match status" value="2"/>
</dbReference>
<dbReference type="SUPFAM" id="SSF47336">
    <property type="entry name" value="ACP-like"/>
    <property type="match status" value="1"/>
</dbReference>
<dbReference type="PROSITE" id="PS50075">
    <property type="entry name" value="CARRIER"/>
    <property type="match status" value="1"/>
</dbReference>